<dbReference type="Pfam" id="PF13505">
    <property type="entry name" value="OMP_b-brl"/>
    <property type="match status" value="1"/>
</dbReference>
<keyword evidence="5" id="KW-1185">Reference proteome</keyword>
<evidence type="ECO:0000256" key="1">
    <source>
        <dbReference type="ARBA" id="ARBA00022729"/>
    </source>
</evidence>
<dbReference type="Proteomes" id="UP000547614">
    <property type="component" value="Unassembled WGS sequence"/>
</dbReference>
<evidence type="ECO:0000313" key="4">
    <source>
        <dbReference type="EMBL" id="MBB3192296.1"/>
    </source>
</evidence>
<proteinExistence type="predicted"/>
<organism evidence="4 5">
    <name type="scientific">Halomonas cerina</name>
    <dbReference type="NCBI Taxonomy" id="447424"/>
    <lineage>
        <taxon>Bacteria</taxon>
        <taxon>Pseudomonadati</taxon>
        <taxon>Pseudomonadota</taxon>
        <taxon>Gammaproteobacteria</taxon>
        <taxon>Oceanospirillales</taxon>
        <taxon>Halomonadaceae</taxon>
        <taxon>Halomonas</taxon>
    </lineage>
</organism>
<dbReference type="AlphaFoldDB" id="A0A839VIT7"/>
<feature type="chain" id="PRO_5032390532" evidence="2">
    <location>
        <begin position="18"/>
        <end position="210"/>
    </location>
</feature>
<dbReference type="InterPro" id="IPR011250">
    <property type="entry name" value="OMP/PagP_B-barrel"/>
</dbReference>
<feature type="signal peptide" evidence="2">
    <location>
        <begin position="1"/>
        <end position="17"/>
    </location>
</feature>
<name>A0A839VIT7_9GAMM</name>
<evidence type="ECO:0000259" key="3">
    <source>
        <dbReference type="Pfam" id="PF13505"/>
    </source>
</evidence>
<dbReference type="SUPFAM" id="SSF56925">
    <property type="entry name" value="OMPA-like"/>
    <property type="match status" value="1"/>
</dbReference>
<dbReference type="InterPro" id="IPR027385">
    <property type="entry name" value="Beta-barrel_OMP"/>
</dbReference>
<feature type="domain" description="Outer membrane protein beta-barrel" evidence="3">
    <location>
        <begin position="11"/>
        <end position="210"/>
    </location>
</feature>
<dbReference type="Gene3D" id="2.40.160.20">
    <property type="match status" value="1"/>
</dbReference>
<comment type="caution">
    <text evidence="4">The sequence shown here is derived from an EMBL/GenBank/DDBJ whole genome shotgun (WGS) entry which is preliminary data.</text>
</comment>
<reference evidence="4 5" key="1">
    <citation type="submission" date="2020-08" db="EMBL/GenBank/DDBJ databases">
        <title>Genomic Encyclopedia of Type Strains, Phase III (KMG-III): the genomes of soil and plant-associated and newly described type strains.</title>
        <authorList>
            <person name="Whitman W."/>
        </authorList>
    </citation>
    <scope>NUCLEOTIDE SEQUENCE [LARGE SCALE GENOMIC DNA]</scope>
    <source>
        <strain evidence="4 5">CECT 7282</strain>
    </source>
</reference>
<protein>
    <submittedName>
        <fullName evidence="4">OOP family OmpA-OmpF porin</fullName>
    </submittedName>
</protein>
<gene>
    <name evidence="4" type="ORF">FHR94_003584</name>
</gene>
<sequence>MHRLIATAILVPSLAAASALVQSDEHVPHAGPYLEIGAGQAVLENDPLERRDALGANIGDGDTGYRLFAGYQFTPFVAMEANYLDFGDLAANGSTAPRAGHLTTAELAVDADGLGLALVGVMPFHYGISLHARLGMLAGQVKMAGTDRVNGNTIVQGEALGGDTAPFYGIGATYRINRLMMRAAYERYDIGESGEALETHLVSASLGYHF</sequence>
<evidence type="ECO:0000313" key="5">
    <source>
        <dbReference type="Proteomes" id="UP000547614"/>
    </source>
</evidence>
<dbReference type="EMBL" id="JACHXP010000025">
    <property type="protein sequence ID" value="MBB3192296.1"/>
    <property type="molecule type" value="Genomic_DNA"/>
</dbReference>
<evidence type="ECO:0000256" key="2">
    <source>
        <dbReference type="SAM" id="SignalP"/>
    </source>
</evidence>
<keyword evidence="1 2" id="KW-0732">Signal</keyword>
<dbReference type="RefSeq" id="WP_183327807.1">
    <property type="nucleotide sequence ID" value="NZ_JACHXP010000025.1"/>
</dbReference>
<accession>A0A839VIT7</accession>